<evidence type="ECO:0000256" key="5">
    <source>
        <dbReference type="SAM" id="SignalP"/>
    </source>
</evidence>
<gene>
    <name evidence="7" type="ORF">ML536_11025</name>
</gene>
<evidence type="ECO:0000256" key="4">
    <source>
        <dbReference type="PROSITE-ProRule" id="PRU00433"/>
    </source>
</evidence>
<reference evidence="7" key="1">
    <citation type="submission" date="2022-03" db="EMBL/GenBank/DDBJ databases">
        <title>The complete genome sequence of a Methyloterrigena soli.</title>
        <authorList>
            <person name="Zi Z."/>
        </authorList>
    </citation>
    <scope>NUCLEOTIDE SEQUENCE</scope>
    <source>
        <strain evidence="7">M48</strain>
    </source>
</reference>
<dbReference type="InterPro" id="IPR009056">
    <property type="entry name" value="Cyt_c-like_dom"/>
</dbReference>
<proteinExistence type="predicted"/>
<dbReference type="Proteomes" id="UP001156140">
    <property type="component" value="Unassembled WGS sequence"/>
</dbReference>
<dbReference type="SUPFAM" id="SSF46626">
    <property type="entry name" value="Cytochrome c"/>
    <property type="match status" value="1"/>
</dbReference>
<dbReference type="InterPro" id="IPR036909">
    <property type="entry name" value="Cyt_c-like_dom_sf"/>
</dbReference>
<organism evidence="7 8">
    <name type="scientific">Paradevosia shaoguanensis</name>
    <dbReference type="NCBI Taxonomy" id="1335043"/>
    <lineage>
        <taxon>Bacteria</taxon>
        <taxon>Pseudomonadati</taxon>
        <taxon>Pseudomonadota</taxon>
        <taxon>Alphaproteobacteria</taxon>
        <taxon>Hyphomicrobiales</taxon>
        <taxon>Devosiaceae</taxon>
        <taxon>Paradevosia</taxon>
    </lineage>
</organism>
<keyword evidence="5" id="KW-0732">Signal</keyword>
<feature type="chain" id="PRO_5041417467" description="Cytochrome c domain-containing protein" evidence="5">
    <location>
        <begin position="20"/>
        <end position="157"/>
    </location>
</feature>
<feature type="signal peptide" evidence="5">
    <location>
        <begin position="1"/>
        <end position="19"/>
    </location>
</feature>
<dbReference type="RefSeq" id="WP_203064032.1">
    <property type="nucleotide sequence ID" value="NZ_CP068983.1"/>
</dbReference>
<sequence>MFRTALIIAAATISTGAIAQDAEVSVANGERISIIGGCHDCHSAGYSESNGKIDPATALKGNPVGYNGPWGTNYAVNLRLVVAKQSEDEWVQYLKTFQAGPPMPWFNLHAFHEAESRSLYQYIKSLGEPGDPAPERLPPGQTPKTPYLVFAPPMMPK</sequence>
<dbReference type="Gene3D" id="1.10.760.10">
    <property type="entry name" value="Cytochrome c-like domain"/>
    <property type="match status" value="1"/>
</dbReference>
<accession>A0AA41QMU2</accession>
<protein>
    <recommendedName>
        <fullName evidence="6">Cytochrome c domain-containing protein</fullName>
    </recommendedName>
</protein>
<keyword evidence="3 4" id="KW-0408">Iron</keyword>
<evidence type="ECO:0000256" key="1">
    <source>
        <dbReference type="ARBA" id="ARBA00022617"/>
    </source>
</evidence>
<dbReference type="PROSITE" id="PS51007">
    <property type="entry name" value="CYTC"/>
    <property type="match status" value="1"/>
</dbReference>
<dbReference type="GO" id="GO:0009055">
    <property type="term" value="F:electron transfer activity"/>
    <property type="evidence" value="ECO:0007669"/>
    <property type="project" value="InterPro"/>
</dbReference>
<dbReference type="AlphaFoldDB" id="A0AA41QMU2"/>
<keyword evidence="2 4" id="KW-0479">Metal-binding</keyword>
<dbReference type="EMBL" id="JALAZD010000001">
    <property type="protein sequence ID" value="MCI0127358.1"/>
    <property type="molecule type" value="Genomic_DNA"/>
</dbReference>
<evidence type="ECO:0000256" key="2">
    <source>
        <dbReference type="ARBA" id="ARBA00022723"/>
    </source>
</evidence>
<evidence type="ECO:0000256" key="3">
    <source>
        <dbReference type="ARBA" id="ARBA00023004"/>
    </source>
</evidence>
<dbReference type="GO" id="GO:0020037">
    <property type="term" value="F:heme binding"/>
    <property type="evidence" value="ECO:0007669"/>
    <property type="project" value="InterPro"/>
</dbReference>
<keyword evidence="8" id="KW-1185">Reference proteome</keyword>
<evidence type="ECO:0000259" key="6">
    <source>
        <dbReference type="PROSITE" id="PS51007"/>
    </source>
</evidence>
<feature type="domain" description="Cytochrome c" evidence="6">
    <location>
        <begin position="24"/>
        <end position="127"/>
    </location>
</feature>
<name>A0AA41QMU2_9HYPH</name>
<dbReference type="GO" id="GO:0046872">
    <property type="term" value="F:metal ion binding"/>
    <property type="evidence" value="ECO:0007669"/>
    <property type="project" value="UniProtKB-KW"/>
</dbReference>
<evidence type="ECO:0000313" key="8">
    <source>
        <dbReference type="Proteomes" id="UP001156140"/>
    </source>
</evidence>
<comment type="caution">
    <text evidence="7">The sequence shown here is derived from an EMBL/GenBank/DDBJ whole genome shotgun (WGS) entry which is preliminary data.</text>
</comment>
<keyword evidence="1 4" id="KW-0349">Heme</keyword>
<evidence type="ECO:0000313" key="7">
    <source>
        <dbReference type="EMBL" id="MCI0127358.1"/>
    </source>
</evidence>